<dbReference type="EMBL" id="JAEQMG010000132">
    <property type="protein sequence ID" value="MBK6089402.1"/>
    <property type="molecule type" value="Genomic_DNA"/>
</dbReference>
<dbReference type="Proteomes" id="UP000633365">
    <property type="component" value="Unassembled WGS sequence"/>
</dbReference>
<reference evidence="1" key="1">
    <citation type="submission" date="2021-01" db="EMBL/GenBank/DDBJ databases">
        <title>Genome public.</title>
        <authorList>
            <person name="Liu C."/>
            <person name="Sun Q."/>
        </authorList>
    </citation>
    <scope>NUCLEOTIDE SEQUENCE</scope>
    <source>
        <strain evidence="1">M6</strain>
    </source>
</reference>
<accession>A0A935C468</accession>
<evidence type="ECO:0000313" key="1">
    <source>
        <dbReference type="EMBL" id="MBK6089402.1"/>
    </source>
</evidence>
<gene>
    <name evidence="1" type="ORF">JKK62_12250</name>
</gene>
<protein>
    <submittedName>
        <fullName evidence="1">Uncharacterized protein</fullName>
    </submittedName>
</protein>
<name>A0A935C468_9FIRM</name>
<comment type="caution">
    <text evidence="1">The sequence shown here is derived from an EMBL/GenBank/DDBJ whole genome shotgun (WGS) entry which is preliminary data.</text>
</comment>
<evidence type="ECO:0000313" key="2">
    <source>
        <dbReference type="Proteomes" id="UP000633365"/>
    </source>
</evidence>
<proteinExistence type="predicted"/>
<organism evidence="1 2">
    <name type="scientific">Ruminococcus difficilis</name>
    <dbReference type="NCBI Taxonomy" id="2763069"/>
    <lineage>
        <taxon>Bacteria</taxon>
        <taxon>Bacillati</taxon>
        <taxon>Bacillota</taxon>
        <taxon>Clostridia</taxon>
        <taxon>Eubacteriales</taxon>
        <taxon>Oscillospiraceae</taxon>
        <taxon>Ruminococcus</taxon>
    </lineage>
</organism>
<dbReference type="AlphaFoldDB" id="A0A935C468"/>
<sequence>MKGKENCPPHRIRETELDEIICGEISNVKEQAAQLYENIDGEVRKWLKKKSTVTGKIRQLNAELEQRKNDQKEILLERIRDREHASVYDEMLSACESDIKKIEQELYDIQHYSETIKKRKSEMKRTVELIDEIIKEGEISDANLRQLIDKILIYETSEGLRIQVNLRAAFTEHMIILDELGKQNADLKVEGKYNYPFAMRRRMRVKE</sequence>
<keyword evidence="2" id="KW-1185">Reference proteome</keyword>
<dbReference type="RefSeq" id="WP_201428127.1">
    <property type="nucleotide sequence ID" value="NZ_JAEQMG010000132.1"/>
</dbReference>